<dbReference type="InterPro" id="IPR001611">
    <property type="entry name" value="Leu-rich_rpt"/>
</dbReference>
<dbReference type="AlphaFoldDB" id="A0AAD8FX42"/>
<proteinExistence type="predicted"/>
<keyword evidence="5" id="KW-0472">Membrane</keyword>
<dbReference type="PANTHER" id="PTHR47114:SF3">
    <property type="entry name" value="LEUCINE-RICH ALPHA-2-GLYCOPROTEIN-LIKE"/>
    <property type="match status" value="1"/>
</dbReference>
<protein>
    <recommendedName>
        <fullName evidence="7">LRRCT domain-containing protein</fullName>
    </recommendedName>
</protein>
<evidence type="ECO:0000256" key="2">
    <source>
        <dbReference type="ARBA" id="ARBA00022729"/>
    </source>
</evidence>
<dbReference type="PROSITE" id="PS51450">
    <property type="entry name" value="LRR"/>
    <property type="match status" value="2"/>
</dbReference>
<dbReference type="InterPro" id="IPR051071">
    <property type="entry name" value="LRR-bact_E3_ubiq_ligases"/>
</dbReference>
<accession>A0AAD8FX42</accession>
<dbReference type="Pfam" id="PF13855">
    <property type="entry name" value="LRR_8"/>
    <property type="match status" value="2"/>
</dbReference>
<keyword evidence="9" id="KW-1185">Reference proteome</keyword>
<dbReference type="SUPFAM" id="SSF52058">
    <property type="entry name" value="L domain-like"/>
    <property type="match status" value="1"/>
</dbReference>
<feature type="compositionally biased region" description="Polar residues" evidence="4">
    <location>
        <begin position="382"/>
        <end position="393"/>
    </location>
</feature>
<evidence type="ECO:0000313" key="8">
    <source>
        <dbReference type="EMBL" id="KAK1156439.1"/>
    </source>
</evidence>
<dbReference type="InterPro" id="IPR003591">
    <property type="entry name" value="Leu-rich_rpt_typical-subtyp"/>
</dbReference>
<organism evidence="8 9">
    <name type="scientific">Acipenser oxyrinchus oxyrinchus</name>
    <dbReference type="NCBI Taxonomy" id="40147"/>
    <lineage>
        <taxon>Eukaryota</taxon>
        <taxon>Metazoa</taxon>
        <taxon>Chordata</taxon>
        <taxon>Craniata</taxon>
        <taxon>Vertebrata</taxon>
        <taxon>Euteleostomi</taxon>
        <taxon>Actinopterygii</taxon>
        <taxon>Chondrostei</taxon>
        <taxon>Acipenseriformes</taxon>
        <taxon>Acipenseridae</taxon>
        <taxon>Acipenser</taxon>
    </lineage>
</organism>
<gene>
    <name evidence="8" type="ORF">AOXY_G25415</name>
</gene>
<evidence type="ECO:0000256" key="5">
    <source>
        <dbReference type="SAM" id="Phobius"/>
    </source>
</evidence>
<feature type="chain" id="PRO_5042139090" description="LRRCT domain-containing protein" evidence="6">
    <location>
        <begin position="18"/>
        <end position="466"/>
    </location>
</feature>
<dbReference type="PANTHER" id="PTHR47114">
    <property type="match status" value="1"/>
</dbReference>
<dbReference type="InterPro" id="IPR000483">
    <property type="entry name" value="Cys-rich_flank_reg_C"/>
</dbReference>
<feature type="domain" description="LRRCT" evidence="7">
    <location>
        <begin position="222"/>
        <end position="271"/>
    </location>
</feature>
<dbReference type="SMART" id="SM00369">
    <property type="entry name" value="LRR_TYP"/>
    <property type="match status" value="4"/>
</dbReference>
<evidence type="ECO:0000313" key="9">
    <source>
        <dbReference type="Proteomes" id="UP001230051"/>
    </source>
</evidence>
<reference evidence="8" key="1">
    <citation type="submission" date="2022-02" db="EMBL/GenBank/DDBJ databases">
        <title>Atlantic sturgeon de novo genome assembly.</title>
        <authorList>
            <person name="Stock M."/>
            <person name="Klopp C."/>
            <person name="Guiguen Y."/>
            <person name="Cabau C."/>
            <person name="Parinello H."/>
            <person name="Santidrian Yebra-Pimentel E."/>
            <person name="Kuhl H."/>
            <person name="Dirks R.P."/>
            <person name="Guessner J."/>
            <person name="Wuertz S."/>
            <person name="Du K."/>
            <person name="Schartl M."/>
        </authorList>
    </citation>
    <scope>NUCLEOTIDE SEQUENCE</scope>
    <source>
        <strain evidence="8">STURGEONOMICS-FGT-2020</strain>
        <tissue evidence="8">Whole blood</tissue>
    </source>
</reference>
<dbReference type="GO" id="GO:0031102">
    <property type="term" value="P:neuron projection regeneration"/>
    <property type="evidence" value="ECO:0007669"/>
    <property type="project" value="TreeGrafter"/>
</dbReference>
<dbReference type="Pfam" id="PF00560">
    <property type="entry name" value="LRR_1"/>
    <property type="match status" value="1"/>
</dbReference>
<evidence type="ECO:0000256" key="4">
    <source>
        <dbReference type="SAM" id="MobiDB-lite"/>
    </source>
</evidence>
<feature type="region of interest" description="Disordered" evidence="4">
    <location>
        <begin position="354"/>
        <end position="393"/>
    </location>
</feature>
<keyword evidence="1" id="KW-0433">Leucine-rich repeat</keyword>
<sequence>MLGPLCAVLLFLNVTQGSRSSRRCLQACCCVGPFVNCNDLGLERLPRTIPLNTTVLSLARNKLCNIDHQLFTYLWLQELSLSNNDLSRIPKGLPSSLAVLILQANRITYLTANEMRRLENLTRLDLGANRISVIQSTTFKALKKLQVLNLKDNRLSSIPDSLPSALFQLDVSFNCISNIYQTSLANLMNLQILKINNNCLKYVPDRTFDSLQRLTAVELNNNSWVCECEIMYLYRWLLKGRLEAAAELVCAAPLHLARRLLLTLSVAAICPHILKPNDTMQQNITVSTKKSNSVKKLHKVLTACPLTSSHSSEGLFQAHTSLANEQENTARKNFKLNAANHQYILDQMNLDDCQKVDGSTTPATEPPMPEKSTPEDVPNHPENPTSPRNVTSIEPTAPFQLANKSSFQPATHLHPTSKQGTSMLTAVLAALCVLVFLVLLAVLLILKKILERDQRVAPAERIPEPS</sequence>
<feature type="transmembrane region" description="Helical" evidence="5">
    <location>
        <begin position="423"/>
        <end position="446"/>
    </location>
</feature>
<evidence type="ECO:0000256" key="6">
    <source>
        <dbReference type="SAM" id="SignalP"/>
    </source>
</evidence>
<keyword evidence="3" id="KW-0677">Repeat</keyword>
<evidence type="ECO:0000256" key="1">
    <source>
        <dbReference type="ARBA" id="ARBA00022614"/>
    </source>
</evidence>
<name>A0AAD8FX42_ACIOX</name>
<dbReference type="SMART" id="SM00082">
    <property type="entry name" value="LRRCT"/>
    <property type="match status" value="1"/>
</dbReference>
<dbReference type="Proteomes" id="UP001230051">
    <property type="component" value="Unassembled WGS sequence"/>
</dbReference>
<keyword evidence="2 6" id="KW-0732">Signal</keyword>
<evidence type="ECO:0000256" key="3">
    <source>
        <dbReference type="ARBA" id="ARBA00022737"/>
    </source>
</evidence>
<evidence type="ECO:0000259" key="7">
    <source>
        <dbReference type="SMART" id="SM00082"/>
    </source>
</evidence>
<dbReference type="InterPro" id="IPR032675">
    <property type="entry name" value="LRR_dom_sf"/>
</dbReference>
<keyword evidence="5" id="KW-1133">Transmembrane helix</keyword>
<keyword evidence="5" id="KW-0812">Transmembrane</keyword>
<dbReference type="Gene3D" id="3.80.10.10">
    <property type="entry name" value="Ribonuclease Inhibitor"/>
    <property type="match status" value="3"/>
</dbReference>
<comment type="caution">
    <text evidence="8">The sequence shown here is derived from an EMBL/GenBank/DDBJ whole genome shotgun (WGS) entry which is preliminary data.</text>
</comment>
<feature type="signal peptide" evidence="6">
    <location>
        <begin position="1"/>
        <end position="17"/>
    </location>
</feature>
<dbReference type="EMBL" id="JAGXEW010000027">
    <property type="protein sequence ID" value="KAK1156439.1"/>
    <property type="molecule type" value="Genomic_DNA"/>
</dbReference>